<dbReference type="AlphaFoldDB" id="Q8TVR4"/>
<keyword evidence="1" id="KW-0812">Transmembrane</keyword>
<gene>
    <name evidence="2" type="ordered locus">MK1324</name>
</gene>
<proteinExistence type="predicted"/>
<dbReference type="Proteomes" id="UP000001826">
    <property type="component" value="Chromosome"/>
</dbReference>
<reference evidence="2 3" key="1">
    <citation type="journal article" date="2002" name="Proc. Natl. Acad. Sci. U.S.A.">
        <title>The complete genome of hyperthermophile Methanopyrus kandleri AV19 and monophyly of archaeal methanogens.</title>
        <authorList>
            <person name="Slesarev A.I."/>
            <person name="Mezhevaya K.V."/>
            <person name="Makarova K.S."/>
            <person name="Polushin N.N."/>
            <person name="Shcherbinina O.V."/>
            <person name="Shakhova V.V."/>
            <person name="Belova G.I."/>
            <person name="Aravind L."/>
            <person name="Natale D.A."/>
            <person name="Rogozin I.B."/>
            <person name="Tatusov R.L."/>
            <person name="Wolf Y.I."/>
            <person name="Stetter K.O."/>
            <person name="Malykh A.G."/>
            <person name="Koonin E.V."/>
            <person name="Kozyavkin S.A."/>
        </authorList>
    </citation>
    <scope>NUCLEOTIDE SEQUENCE [LARGE SCALE GENOMIC DNA]</scope>
    <source>
        <strain evidence="3">AV19 / DSM 6324 / JCM 9639 / NBRC 100938</strain>
    </source>
</reference>
<accession>Q8TVR4</accession>
<dbReference type="RefSeq" id="WP_011019692.1">
    <property type="nucleotide sequence ID" value="NC_003551.1"/>
</dbReference>
<evidence type="ECO:0000313" key="2">
    <source>
        <dbReference type="EMBL" id="AAM02537.1"/>
    </source>
</evidence>
<organism evidence="2 3">
    <name type="scientific">Methanopyrus kandleri (strain AV19 / DSM 6324 / JCM 9639 / NBRC 100938)</name>
    <dbReference type="NCBI Taxonomy" id="190192"/>
    <lineage>
        <taxon>Archaea</taxon>
        <taxon>Methanobacteriati</taxon>
        <taxon>Methanobacteriota</taxon>
        <taxon>Methanomada group</taxon>
        <taxon>Methanopyri</taxon>
        <taxon>Methanopyrales</taxon>
        <taxon>Methanopyraceae</taxon>
        <taxon>Methanopyrus</taxon>
    </lineage>
</organism>
<keyword evidence="1" id="KW-0472">Membrane</keyword>
<dbReference type="GeneID" id="1477919"/>
<evidence type="ECO:0000256" key="1">
    <source>
        <dbReference type="SAM" id="Phobius"/>
    </source>
</evidence>
<dbReference type="PaxDb" id="190192-MK1324"/>
<dbReference type="KEGG" id="mka:MK1324"/>
<dbReference type="HOGENOM" id="CLU_1313133_0_0_2"/>
<dbReference type="EnsemblBacteria" id="AAM02537">
    <property type="protein sequence ID" value="AAM02537"/>
    <property type="gene ID" value="MK1324"/>
</dbReference>
<evidence type="ECO:0000313" key="3">
    <source>
        <dbReference type="Proteomes" id="UP000001826"/>
    </source>
</evidence>
<dbReference type="EMBL" id="AE009439">
    <property type="protein sequence ID" value="AAM02537.1"/>
    <property type="molecule type" value="Genomic_DNA"/>
</dbReference>
<protein>
    <submittedName>
        <fullName evidence="2">Uncharacterized membrane protein specific for M.kandleri, MK-31 family</fullName>
    </submittedName>
</protein>
<keyword evidence="3" id="KW-1185">Reference proteome</keyword>
<keyword evidence="1" id="KW-1133">Transmembrane helix</keyword>
<dbReference type="InParanoid" id="Q8TVR4"/>
<sequence length="209" mass="22301">MFLTGVPLALWGLRLIAAGTGLPLPLVGALAWLFQWVFDENEEPDVVPPSYWVLPRVVLSKPPTWYLERALESPDTLLDYLLTGAVVVSLPLPLTQLVWVLLGGPTGVLEILDYLVQLIGEIMEDPGRTLPEVILWFLLPVLPHVVHVPTWLAALGGLPALLAHAGGLLLAPHFLTHAPAVTFGATVTVSRGGSCPTGVRNVSASGPSP</sequence>
<feature type="transmembrane region" description="Helical" evidence="1">
    <location>
        <begin position="80"/>
        <end position="102"/>
    </location>
</feature>
<name>Q8TVR4_METKA</name>